<evidence type="ECO:0000313" key="1">
    <source>
        <dbReference type="EMBL" id="MFC3071493.1"/>
    </source>
</evidence>
<proteinExistence type="predicted"/>
<dbReference type="Proteomes" id="UP001595377">
    <property type="component" value="Unassembled WGS sequence"/>
</dbReference>
<protein>
    <recommendedName>
        <fullName evidence="3">Phage gp6-like head-tail connector protein</fullName>
    </recommendedName>
</protein>
<name>A0ABV7DA92_9HYPH</name>
<comment type="caution">
    <text evidence="1">The sequence shown here is derived from an EMBL/GenBank/DDBJ whole genome shotgun (WGS) entry which is preliminary data.</text>
</comment>
<gene>
    <name evidence="1" type="ORF">ACFOHH_00065</name>
</gene>
<reference evidence="2" key="1">
    <citation type="journal article" date="2019" name="Int. J. Syst. Evol. Microbiol.">
        <title>The Global Catalogue of Microorganisms (GCM) 10K type strain sequencing project: providing services to taxonomists for standard genome sequencing and annotation.</title>
        <authorList>
            <consortium name="The Broad Institute Genomics Platform"/>
            <consortium name="The Broad Institute Genome Sequencing Center for Infectious Disease"/>
            <person name="Wu L."/>
            <person name="Ma J."/>
        </authorList>
    </citation>
    <scope>NUCLEOTIDE SEQUENCE [LARGE SCALE GENOMIC DNA]</scope>
    <source>
        <strain evidence="2">KCTC 52677</strain>
    </source>
</reference>
<sequence length="203" mass="22348">MRSIFTVTTPASETSLLTIEELRAAAGVVGGSQDANLQAMGRGLSEAIARDCGVAWDGVNVPTLLSETCRQVFFPDRGTTRLRLARRPVSGVSSLAVDETIIDEAGYRLDAATGAIWPRRGTWCADEITVVFKAGFAAAPPSMKLAASKLMTSLWAERQRDPNLKREDIPGVIEREWWVSEKDNPLMSQEIRDLIAPYVERWL</sequence>
<evidence type="ECO:0000313" key="2">
    <source>
        <dbReference type="Proteomes" id="UP001595377"/>
    </source>
</evidence>
<organism evidence="1 2">
    <name type="scientific">Shinella pollutisoli</name>
    <dbReference type="NCBI Taxonomy" id="2250594"/>
    <lineage>
        <taxon>Bacteria</taxon>
        <taxon>Pseudomonadati</taxon>
        <taxon>Pseudomonadota</taxon>
        <taxon>Alphaproteobacteria</taxon>
        <taxon>Hyphomicrobiales</taxon>
        <taxon>Rhizobiaceae</taxon>
        <taxon>Shinella</taxon>
    </lineage>
</organism>
<accession>A0ABV7DA92</accession>
<dbReference type="EMBL" id="JBHRSP010000001">
    <property type="protein sequence ID" value="MFC3071493.1"/>
    <property type="molecule type" value="Genomic_DNA"/>
</dbReference>
<evidence type="ECO:0008006" key="3">
    <source>
        <dbReference type="Google" id="ProtNLM"/>
    </source>
</evidence>
<keyword evidence="2" id="KW-1185">Reference proteome</keyword>
<dbReference type="RefSeq" id="WP_257316092.1">
    <property type="nucleotide sequence ID" value="NZ_JANFDG010000016.1"/>
</dbReference>